<keyword evidence="1" id="KW-0812">Transmembrane</keyword>
<reference evidence="2 3" key="1">
    <citation type="submission" date="2019-03" db="EMBL/GenBank/DDBJ databases">
        <title>Genomic Encyclopedia of Type Strains, Phase IV (KMG-IV): sequencing the most valuable type-strain genomes for metagenomic binning, comparative biology and taxonomic classification.</title>
        <authorList>
            <person name="Goeker M."/>
        </authorList>
    </citation>
    <scope>NUCLEOTIDE SEQUENCE [LARGE SCALE GENOMIC DNA]</scope>
    <source>
        <strain evidence="2 3">DSM 45707</strain>
    </source>
</reference>
<dbReference type="Proteomes" id="UP000294937">
    <property type="component" value="Unassembled WGS sequence"/>
</dbReference>
<keyword evidence="3" id="KW-1185">Reference proteome</keyword>
<evidence type="ECO:0000256" key="1">
    <source>
        <dbReference type="SAM" id="Phobius"/>
    </source>
</evidence>
<dbReference type="AlphaFoldDB" id="A0A4V2UVQ3"/>
<keyword evidence="1" id="KW-1133">Transmembrane helix</keyword>
<dbReference type="OrthoDB" id="2889472at2"/>
<gene>
    <name evidence="2" type="ORF">EDD58_101334</name>
</gene>
<comment type="caution">
    <text evidence="2">The sequence shown here is derived from an EMBL/GenBank/DDBJ whole genome shotgun (WGS) entry which is preliminary data.</text>
</comment>
<name>A0A4V2UVQ3_9BACL</name>
<evidence type="ECO:0000313" key="3">
    <source>
        <dbReference type="Proteomes" id="UP000294937"/>
    </source>
</evidence>
<protein>
    <submittedName>
        <fullName evidence="2">Uncharacterized protein</fullName>
    </submittedName>
</protein>
<proteinExistence type="predicted"/>
<feature type="transmembrane region" description="Helical" evidence="1">
    <location>
        <begin position="94"/>
        <end position="117"/>
    </location>
</feature>
<keyword evidence="1" id="KW-0472">Membrane</keyword>
<accession>A0A4V2UVQ3</accession>
<evidence type="ECO:0000313" key="2">
    <source>
        <dbReference type="EMBL" id="TCS96697.1"/>
    </source>
</evidence>
<sequence length="118" mass="13329">MQQQEMTATQRDHGKSAFVLEEQIWSMVSIVLATVGFIMWIVDVFSSTPGTGVEGRMHLWIWTLIVSPIGIYLGRRAWKQTKHSLARVATIANIVHMLFIPILAYIGIIGIMLRSIFS</sequence>
<organism evidence="2 3">
    <name type="scientific">Hazenella coriacea</name>
    <dbReference type="NCBI Taxonomy" id="1179467"/>
    <lineage>
        <taxon>Bacteria</taxon>
        <taxon>Bacillati</taxon>
        <taxon>Bacillota</taxon>
        <taxon>Bacilli</taxon>
        <taxon>Bacillales</taxon>
        <taxon>Thermoactinomycetaceae</taxon>
        <taxon>Hazenella</taxon>
    </lineage>
</organism>
<feature type="transmembrane region" description="Helical" evidence="1">
    <location>
        <begin position="57"/>
        <end position="74"/>
    </location>
</feature>
<feature type="transmembrane region" description="Helical" evidence="1">
    <location>
        <begin position="24"/>
        <end position="45"/>
    </location>
</feature>
<dbReference type="EMBL" id="SMAG01000001">
    <property type="protein sequence ID" value="TCS96697.1"/>
    <property type="molecule type" value="Genomic_DNA"/>
</dbReference>
<dbReference type="RefSeq" id="WP_131923089.1">
    <property type="nucleotide sequence ID" value="NZ_SMAG01000001.1"/>
</dbReference>